<dbReference type="SUPFAM" id="SSF52540">
    <property type="entry name" value="P-loop containing nucleoside triphosphate hydrolases"/>
    <property type="match status" value="1"/>
</dbReference>
<dbReference type="PANTHER" id="PTHR41313:SF1">
    <property type="entry name" value="DNA METHYLASE ADENINE-SPECIFIC DOMAIN-CONTAINING PROTEIN"/>
    <property type="match status" value="1"/>
</dbReference>
<dbReference type="OrthoDB" id="9815272at2"/>
<feature type="coiled-coil region" evidence="1">
    <location>
        <begin position="287"/>
        <end position="343"/>
    </location>
</feature>
<dbReference type="PANTHER" id="PTHR41313">
    <property type="entry name" value="ADENINE-SPECIFIC METHYLTRANSFERASE"/>
    <property type="match status" value="1"/>
</dbReference>
<dbReference type="EMBL" id="WAGX01000005">
    <property type="protein sequence ID" value="KAB1438034.1"/>
    <property type="molecule type" value="Genomic_DNA"/>
</dbReference>
<sequence>MLDLPVPKLRGGKYVIVESEPDWYVKQVMENFVVRAEAIRNGGVDTGSDNFLKITHEARLLGTDARLLEPDAPNNPDSKLNKVVENVAAEYFQHNVDVNIGCQLVFSDIGTPKNAWSMDWKPGGEFDVYNYVKSELVKRGIPAEEIAFIHDAKTDAQRDTLFKEMRTGKKKILIGSTDKCGTGVNVQTHLVAMHHIDCPWKPSSIEQREGRGIRQGNENDEVAVYRYVTKQTFDAYSWSLVENKQRFISQVMTSKSVSRTCEDIDEATLSYAEIKAVATGNPLIKEKMQLENDVQRLKLLKNSYDSQRYSLQDNYLLRYPKLIKAAGEKLTCVKEDIKAAEQAMLSETEFAITVGKAVFTERVDGGTVMLEAISKCKTGEITAIGSFKGFELLVEKNFIGVNYLVLRGKTDYKAELSTSPIGNMIKLENLFGSLQENVEFLEKRMEQYQRDLEESKAEYEKPFEQDLELVEKTARLNELNAALDLENKVADVDLAGQDNRVAEHTLYPQRVI</sequence>
<feature type="domain" description="Helicase C-terminal" evidence="2">
    <location>
        <begin position="79"/>
        <end position="265"/>
    </location>
</feature>
<dbReference type="Gene3D" id="3.40.50.300">
    <property type="entry name" value="P-loop containing nucleotide triphosphate hydrolases"/>
    <property type="match status" value="1"/>
</dbReference>
<keyword evidence="1" id="KW-0175">Coiled coil</keyword>
<feature type="coiled-coil region" evidence="1">
    <location>
        <begin position="424"/>
        <end position="458"/>
    </location>
</feature>
<dbReference type="AlphaFoldDB" id="A0A7V7UBW2"/>
<comment type="caution">
    <text evidence="3">The sequence shown here is derived from an EMBL/GenBank/DDBJ whole genome shotgun (WGS) entry which is preliminary data.</text>
</comment>
<dbReference type="Proteomes" id="UP000461768">
    <property type="component" value="Unassembled WGS sequence"/>
</dbReference>
<keyword evidence="4" id="KW-1185">Reference proteome</keyword>
<accession>A0A7V7UBW2</accession>
<reference evidence="3 4" key="2">
    <citation type="submission" date="2020-02" db="EMBL/GenBank/DDBJ databases">
        <title>Candidatus Galacturonibacter soehngenii shows hetero-acetogenic catabolism of galacturonic acid but lacks a canonical carbon monoxide dehydrogenase/acetyl-CoA synthase complex.</title>
        <authorList>
            <person name="Diender M."/>
            <person name="Stouten G.R."/>
            <person name="Petersen J.F."/>
            <person name="Nielsen P.H."/>
            <person name="Dueholm M.S."/>
            <person name="Pronk J.T."/>
            <person name="Van Loosdrecht M.C.M."/>
        </authorList>
    </citation>
    <scope>NUCLEOTIDE SEQUENCE [LARGE SCALE GENOMIC DNA]</scope>
    <source>
        <strain evidence="3">GalUA</strain>
    </source>
</reference>
<organism evidence="3 4">
    <name type="scientific">Candidatus Galacturonatibacter soehngenii</name>
    <dbReference type="NCBI Taxonomy" id="2307010"/>
    <lineage>
        <taxon>Bacteria</taxon>
        <taxon>Bacillati</taxon>
        <taxon>Bacillota</taxon>
        <taxon>Clostridia</taxon>
        <taxon>Lachnospirales</taxon>
        <taxon>Lachnospiraceae</taxon>
        <taxon>Candidatus Galacturonatibacter</taxon>
    </lineage>
</organism>
<name>A0A7V7UBW2_9FIRM</name>
<evidence type="ECO:0000313" key="3">
    <source>
        <dbReference type="EMBL" id="KAB1438034.1"/>
    </source>
</evidence>
<evidence type="ECO:0000313" key="4">
    <source>
        <dbReference type="Proteomes" id="UP000461768"/>
    </source>
</evidence>
<dbReference type="PROSITE" id="PS51194">
    <property type="entry name" value="HELICASE_CTER"/>
    <property type="match status" value="1"/>
</dbReference>
<dbReference type="InterPro" id="IPR052933">
    <property type="entry name" value="DNA_Protect_Modify"/>
</dbReference>
<dbReference type="InterPro" id="IPR027417">
    <property type="entry name" value="P-loop_NTPase"/>
</dbReference>
<dbReference type="Pfam" id="PF00271">
    <property type="entry name" value="Helicase_C"/>
    <property type="match status" value="1"/>
</dbReference>
<dbReference type="InterPro" id="IPR001650">
    <property type="entry name" value="Helicase_C-like"/>
</dbReference>
<gene>
    <name evidence="3" type="ORF">F7O84_10690</name>
</gene>
<dbReference type="SMART" id="SM00490">
    <property type="entry name" value="HELICc"/>
    <property type="match status" value="1"/>
</dbReference>
<proteinExistence type="predicted"/>
<evidence type="ECO:0000256" key="1">
    <source>
        <dbReference type="SAM" id="Coils"/>
    </source>
</evidence>
<evidence type="ECO:0000259" key="2">
    <source>
        <dbReference type="PROSITE" id="PS51194"/>
    </source>
</evidence>
<protein>
    <recommendedName>
        <fullName evidence="2">Helicase C-terminal domain-containing protein</fullName>
    </recommendedName>
</protein>
<reference evidence="3 4" key="1">
    <citation type="submission" date="2019-09" db="EMBL/GenBank/DDBJ databases">
        <authorList>
            <person name="Valk L.C."/>
        </authorList>
    </citation>
    <scope>NUCLEOTIDE SEQUENCE [LARGE SCALE GENOMIC DNA]</scope>
    <source>
        <strain evidence="3">GalUA</strain>
    </source>
</reference>